<protein>
    <submittedName>
        <fullName evidence="1">Uncharacterized protein</fullName>
    </submittedName>
</protein>
<dbReference type="EMBL" id="NHMK01000008">
    <property type="protein sequence ID" value="OWL98308.1"/>
    <property type="molecule type" value="Genomic_DNA"/>
</dbReference>
<dbReference type="RefSeq" id="WP_088247006.1">
    <property type="nucleotide sequence ID" value="NZ_BNAM01000005.1"/>
</dbReference>
<dbReference type="Proteomes" id="UP000197208">
    <property type="component" value="Unassembled WGS sequence"/>
</dbReference>
<comment type="caution">
    <text evidence="1">The sequence shown here is derived from an EMBL/GenBank/DDBJ whole genome shotgun (WGS) entry which is preliminary data.</text>
</comment>
<dbReference type="OrthoDB" id="74073at2"/>
<sequence>MTHSTRADWLRRRNALWQRLRTLPPTPGTPEFEATAAELSALTGWDRARILAGLGLPDPDRPGAP</sequence>
<evidence type="ECO:0000313" key="2">
    <source>
        <dbReference type="Proteomes" id="UP000197208"/>
    </source>
</evidence>
<gene>
    <name evidence="1" type="ORF">CBQ26_02380</name>
</gene>
<keyword evidence="2" id="KW-1185">Reference proteome</keyword>
<accession>A0A246BRK7</accession>
<evidence type="ECO:0000313" key="1">
    <source>
        <dbReference type="EMBL" id="OWL98308.1"/>
    </source>
</evidence>
<reference evidence="1 2" key="1">
    <citation type="submission" date="2017-05" db="EMBL/GenBank/DDBJ databases">
        <title>De novo genome assembly of Deniococcus indicus strain DR1.</title>
        <authorList>
            <person name="Chauhan D."/>
            <person name="Yennamalli R.M."/>
            <person name="Priyadarshini R."/>
        </authorList>
    </citation>
    <scope>NUCLEOTIDE SEQUENCE [LARGE SCALE GENOMIC DNA]</scope>
    <source>
        <strain evidence="1 2">DR1</strain>
    </source>
</reference>
<organism evidence="1 2">
    <name type="scientific">Deinococcus indicus</name>
    <dbReference type="NCBI Taxonomy" id="223556"/>
    <lineage>
        <taxon>Bacteria</taxon>
        <taxon>Thermotogati</taxon>
        <taxon>Deinococcota</taxon>
        <taxon>Deinococci</taxon>
        <taxon>Deinococcales</taxon>
        <taxon>Deinococcaceae</taxon>
        <taxon>Deinococcus</taxon>
    </lineage>
</organism>
<proteinExistence type="predicted"/>
<name>A0A246BRK7_9DEIO</name>
<dbReference type="AlphaFoldDB" id="A0A246BRK7"/>